<feature type="compositionally biased region" description="Polar residues" evidence="1">
    <location>
        <begin position="1"/>
        <end position="17"/>
    </location>
</feature>
<feature type="region of interest" description="Disordered" evidence="1">
    <location>
        <begin position="1"/>
        <end position="156"/>
    </location>
</feature>
<feature type="compositionally biased region" description="Polar residues" evidence="1">
    <location>
        <begin position="139"/>
        <end position="148"/>
    </location>
</feature>
<accession>A0AAJ0GJY2</accession>
<dbReference type="Proteomes" id="UP001271007">
    <property type="component" value="Unassembled WGS sequence"/>
</dbReference>
<evidence type="ECO:0000313" key="3">
    <source>
        <dbReference type="Proteomes" id="UP001271007"/>
    </source>
</evidence>
<sequence>MVKLPLSTSPLRTTEMTDYTKVTPKRRSEDKGRATRIRTGPNTPVTAPRTSYTIRNVYHYPEMEEASPRHSTRPSPKTPRTPQHQSSRKTPATPSHPRRRGSIPREVPPRAPTPPSPPSGPPRSAWPPPMERPEGFRTPSPTDYTESESGAPESVKLSKNDLIKLLDWDPMPHTSFKTRLSGFGKVTHGAYTDIAESIHKAKARHTWHKAPRSSILVVETMEIEPADLEHHVIPTAIYGGNQFAINTIEHYEQNVRVPTACLYWCCGMYTAGDGDNGGLLVKELVAQIITNSLFRFADMNIKSSLSPGQQFSFKQLMAFLEAALKTLLRRAPVVVVVDSVHSYEVPGPANRNLRAVLATLAEIAERDGEKFPLKVAIVSALGFEPLEKGAKITNVVRVSKQVTLEAWESADTRAEKKADRRRG</sequence>
<gene>
    <name evidence="2" type="ORF">LTR09_000519</name>
</gene>
<protein>
    <submittedName>
        <fullName evidence="2">Uncharacterized protein</fullName>
    </submittedName>
</protein>
<proteinExistence type="predicted"/>
<feature type="compositionally biased region" description="Low complexity" evidence="1">
    <location>
        <begin position="73"/>
        <end position="82"/>
    </location>
</feature>
<feature type="compositionally biased region" description="Polar residues" evidence="1">
    <location>
        <begin position="83"/>
        <end position="93"/>
    </location>
</feature>
<keyword evidence="3" id="KW-1185">Reference proteome</keyword>
<feature type="compositionally biased region" description="Pro residues" evidence="1">
    <location>
        <begin position="109"/>
        <end position="130"/>
    </location>
</feature>
<dbReference type="AlphaFoldDB" id="A0AAJ0GJY2"/>
<evidence type="ECO:0000256" key="1">
    <source>
        <dbReference type="SAM" id="MobiDB-lite"/>
    </source>
</evidence>
<reference evidence="2" key="1">
    <citation type="submission" date="2023-04" db="EMBL/GenBank/DDBJ databases">
        <title>Black Yeasts Isolated from many extreme environments.</title>
        <authorList>
            <person name="Coleine C."/>
            <person name="Stajich J.E."/>
            <person name="Selbmann L."/>
        </authorList>
    </citation>
    <scope>NUCLEOTIDE SEQUENCE</scope>
    <source>
        <strain evidence="2">CCFEE 5312</strain>
    </source>
</reference>
<evidence type="ECO:0000313" key="2">
    <source>
        <dbReference type="EMBL" id="KAK3058953.1"/>
    </source>
</evidence>
<feature type="compositionally biased region" description="Polar residues" evidence="1">
    <location>
        <begin position="40"/>
        <end position="54"/>
    </location>
</feature>
<organism evidence="2 3">
    <name type="scientific">Extremus antarcticus</name>
    <dbReference type="NCBI Taxonomy" id="702011"/>
    <lineage>
        <taxon>Eukaryota</taxon>
        <taxon>Fungi</taxon>
        <taxon>Dikarya</taxon>
        <taxon>Ascomycota</taxon>
        <taxon>Pezizomycotina</taxon>
        <taxon>Dothideomycetes</taxon>
        <taxon>Dothideomycetidae</taxon>
        <taxon>Mycosphaerellales</taxon>
        <taxon>Extremaceae</taxon>
        <taxon>Extremus</taxon>
    </lineage>
</organism>
<dbReference type="EMBL" id="JAWDJX010000001">
    <property type="protein sequence ID" value="KAK3058953.1"/>
    <property type="molecule type" value="Genomic_DNA"/>
</dbReference>
<name>A0AAJ0GJY2_9PEZI</name>
<comment type="caution">
    <text evidence="2">The sequence shown here is derived from an EMBL/GenBank/DDBJ whole genome shotgun (WGS) entry which is preliminary data.</text>
</comment>